<keyword evidence="2" id="KW-0472">Membrane</keyword>
<dbReference type="EMBL" id="JBFTWV010000314">
    <property type="protein sequence ID" value="KAL2782817.1"/>
    <property type="molecule type" value="Genomic_DNA"/>
</dbReference>
<organism evidence="3 4">
    <name type="scientific">Aspergillus keveii</name>
    <dbReference type="NCBI Taxonomy" id="714993"/>
    <lineage>
        <taxon>Eukaryota</taxon>
        <taxon>Fungi</taxon>
        <taxon>Dikarya</taxon>
        <taxon>Ascomycota</taxon>
        <taxon>Pezizomycotina</taxon>
        <taxon>Eurotiomycetes</taxon>
        <taxon>Eurotiomycetidae</taxon>
        <taxon>Eurotiales</taxon>
        <taxon>Aspergillaceae</taxon>
        <taxon>Aspergillus</taxon>
        <taxon>Aspergillus subgen. Nidulantes</taxon>
    </lineage>
</organism>
<comment type="caution">
    <text evidence="3">The sequence shown here is derived from an EMBL/GenBank/DDBJ whole genome shotgun (WGS) entry which is preliminary data.</text>
</comment>
<keyword evidence="2" id="KW-0812">Transmembrane</keyword>
<feature type="region of interest" description="Disordered" evidence="1">
    <location>
        <begin position="180"/>
        <end position="217"/>
    </location>
</feature>
<evidence type="ECO:0000313" key="3">
    <source>
        <dbReference type="EMBL" id="KAL2782817.1"/>
    </source>
</evidence>
<name>A0ABR4FI94_9EURO</name>
<feature type="transmembrane region" description="Helical" evidence="2">
    <location>
        <begin position="78"/>
        <end position="96"/>
    </location>
</feature>
<feature type="transmembrane region" description="Helical" evidence="2">
    <location>
        <begin position="36"/>
        <end position="58"/>
    </location>
</feature>
<protein>
    <submittedName>
        <fullName evidence="3">Uncharacterized protein</fullName>
    </submittedName>
</protein>
<evidence type="ECO:0000313" key="4">
    <source>
        <dbReference type="Proteomes" id="UP001610563"/>
    </source>
</evidence>
<proteinExistence type="predicted"/>
<keyword evidence="2" id="KW-1133">Transmembrane helix</keyword>
<keyword evidence="4" id="KW-1185">Reference proteome</keyword>
<gene>
    <name evidence="3" type="ORF">BJX66DRAFT_345501</name>
</gene>
<sequence length="286" mass="32209">MFPNWLRMYYSPHPYLSVISPPVPSNPRTQRRLGVALSYILLNLIAATEKFALNFGYIALTMPSSGVFVHKSLTVGDWLNLAQTTLVWVFFALCLSSPSESTFRHRKIILGIYLAYFITIIPLFIAAVIMGSDDKKGAWDELPALFAFIPHMLWLNYIGTIFAVVATYLQARAILRPRSRPDPLESEVPAESEPELESAQQVQEQGQEESSPSQKHTPTSLSVLGLAIQSVLFMLLAVSWIFRVSFPPLPEGATWWDYRVLKVWYEMMGSVAVDKARLGLGRGYCF</sequence>
<accession>A0ABR4FI94</accession>
<feature type="transmembrane region" description="Helical" evidence="2">
    <location>
        <begin position="108"/>
        <end position="131"/>
    </location>
</feature>
<evidence type="ECO:0000256" key="2">
    <source>
        <dbReference type="SAM" id="Phobius"/>
    </source>
</evidence>
<feature type="transmembrane region" description="Helical" evidence="2">
    <location>
        <begin position="221"/>
        <end position="242"/>
    </location>
</feature>
<dbReference type="Proteomes" id="UP001610563">
    <property type="component" value="Unassembled WGS sequence"/>
</dbReference>
<feature type="compositionally biased region" description="Low complexity" evidence="1">
    <location>
        <begin position="197"/>
        <end position="214"/>
    </location>
</feature>
<feature type="compositionally biased region" description="Acidic residues" evidence="1">
    <location>
        <begin position="184"/>
        <end position="196"/>
    </location>
</feature>
<feature type="transmembrane region" description="Helical" evidence="2">
    <location>
        <begin position="151"/>
        <end position="171"/>
    </location>
</feature>
<evidence type="ECO:0000256" key="1">
    <source>
        <dbReference type="SAM" id="MobiDB-lite"/>
    </source>
</evidence>
<reference evidence="3 4" key="1">
    <citation type="submission" date="2024-07" db="EMBL/GenBank/DDBJ databases">
        <title>Section-level genome sequencing and comparative genomics of Aspergillus sections Usti and Cavernicolus.</title>
        <authorList>
            <consortium name="Lawrence Berkeley National Laboratory"/>
            <person name="Nybo J.L."/>
            <person name="Vesth T.C."/>
            <person name="Theobald S."/>
            <person name="Frisvad J.C."/>
            <person name="Larsen T.O."/>
            <person name="Kjaerboelling I."/>
            <person name="Rothschild-Mancinelli K."/>
            <person name="Lyhne E.K."/>
            <person name="Kogle M.E."/>
            <person name="Barry K."/>
            <person name="Clum A."/>
            <person name="Na H."/>
            <person name="Ledsgaard L."/>
            <person name="Lin J."/>
            <person name="Lipzen A."/>
            <person name="Kuo A."/>
            <person name="Riley R."/>
            <person name="Mondo S."/>
            <person name="Labutti K."/>
            <person name="Haridas S."/>
            <person name="Pangalinan J."/>
            <person name="Salamov A.A."/>
            <person name="Simmons B.A."/>
            <person name="Magnuson J.K."/>
            <person name="Chen J."/>
            <person name="Drula E."/>
            <person name="Henrissat B."/>
            <person name="Wiebenga A."/>
            <person name="Lubbers R.J."/>
            <person name="Gomes A.C."/>
            <person name="Makela M.R."/>
            <person name="Stajich J."/>
            <person name="Grigoriev I.V."/>
            <person name="Mortensen U.H."/>
            <person name="De Vries R.P."/>
            <person name="Baker S.E."/>
            <person name="Andersen M.R."/>
        </authorList>
    </citation>
    <scope>NUCLEOTIDE SEQUENCE [LARGE SCALE GENOMIC DNA]</scope>
    <source>
        <strain evidence="3 4">CBS 209.92</strain>
    </source>
</reference>